<proteinExistence type="predicted"/>
<feature type="region of interest" description="Disordered" evidence="1">
    <location>
        <begin position="342"/>
        <end position="365"/>
    </location>
</feature>
<dbReference type="EMBL" id="PTJD01000022">
    <property type="protein sequence ID" value="PPK90846.1"/>
    <property type="molecule type" value="Genomic_DNA"/>
</dbReference>
<dbReference type="AlphaFoldDB" id="A0A2S6IC90"/>
<feature type="compositionally biased region" description="Basic and acidic residues" evidence="1">
    <location>
        <begin position="26"/>
        <end position="36"/>
    </location>
</feature>
<evidence type="ECO:0000256" key="1">
    <source>
        <dbReference type="SAM" id="MobiDB-lite"/>
    </source>
</evidence>
<dbReference type="InterPro" id="IPR027417">
    <property type="entry name" value="P-loop_NTPase"/>
</dbReference>
<organism evidence="2 3">
    <name type="scientific">Kineococcus xinjiangensis</name>
    <dbReference type="NCBI Taxonomy" id="512762"/>
    <lineage>
        <taxon>Bacteria</taxon>
        <taxon>Bacillati</taxon>
        <taxon>Actinomycetota</taxon>
        <taxon>Actinomycetes</taxon>
        <taxon>Kineosporiales</taxon>
        <taxon>Kineosporiaceae</taxon>
        <taxon>Kineococcus</taxon>
    </lineage>
</organism>
<dbReference type="RefSeq" id="WP_211291307.1">
    <property type="nucleotide sequence ID" value="NZ_PTJD01000022.1"/>
</dbReference>
<evidence type="ECO:0000313" key="3">
    <source>
        <dbReference type="Proteomes" id="UP000239485"/>
    </source>
</evidence>
<dbReference type="SUPFAM" id="SSF52540">
    <property type="entry name" value="P-loop containing nucleoside triphosphate hydrolases"/>
    <property type="match status" value="1"/>
</dbReference>
<protein>
    <submittedName>
        <fullName evidence="2">AAA domain-containing protein</fullName>
    </submittedName>
</protein>
<dbReference type="Gene3D" id="3.40.50.300">
    <property type="entry name" value="P-loop containing nucleotide triphosphate hydrolases"/>
    <property type="match status" value="1"/>
</dbReference>
<accession>A0A2S6IC90</accession>
<gene>
    <name evidence="2" type="ORF">CLV92_12221</name>
</gene>
<keyword evidence="3" id="KW-1185">Reference proteome</keyword>
<comment type="caution">
    <text evidence="2">The sequence shown here is derived from an EMBL/GenBank/DDBJ whole genome shotgun (WGS) entry which is preliminary data.</text>
</comment>
<dbReference type="Pfam" id="PF13481">
    <property type="entry name" value="AAA_25"/>
    <property type="match status" value="1"/>
</dbReference>
<sequence length="365" mass="38931">MSNERERPGAQHAPPRTGAPGQHGGDGPRLRPVRDGEAPRAWTPHLWAADTLMATNFPEPKWAVPGVLCEGVSLLVGAPKVGKSWLSLDLGLGVACGGTALGTIAVQPGPVLYLALEDTPRRLQSRMAKLLHGQAAPAGLQIATDWPPLPAGGDRAIATWLDAHPDARMVVLDVFAKMRGPSPQGMSAYDADYAAVGRAKRLADHYGIAVVLVHHVRKAGSDDFLQEVSGTNGIAGAADATLVLRRPRGQNDGVLHVTGRDVEETEHALVFQPETGHWTMSDRPADEHGLHDTRAAILRHLRTHGPAKPVAIHDAIGQATGQSREHVRRTCARMAESRQLHVDPGGVYSAPGDWQQPVVPETPSD</sequence>
<dbReference type="Proteomes" id="UP000239485">
    <property type="component" value="Unassembled WGS sequence"/>
</dbReference>
<evidence type="ECO:0000313" key="2">
    <source>
        <dbReference type="EMBL" id="PPK90846.1"/>
    </source>
</evidence>
<reference evidence="2 3" key="1">
    <citation type="submission" date="2018-02" db="EMBL/GenBank/DDBJ databases">
        <title>Genomic Encyclopedia of Archaeal and Bacterial Type Strains, Phase II (KMG-II): from individual species to whole genera.</title>
        <authorList>
            <person name="Goeker M."/>
        </authorList>
    </citation>
    <scope>NUCLEOTIDE SEQUENCE [LARGE SCALE GENOMIC DNA]</scope>
    <source>
        <strain evidence="2 3">DSM 22857</strain>
    </source>
</reference>
<feature type="region of interest" description="Disordered" evidence="1">
    <location>
        <begin position="1"/>
        <end position="36"/>
    </location>
</feature>
<name>A0A2S6IC90_9ACTN</name>